<comment type="caution">
    <text evidence="1">The sequence shown here is derived from an EMBL/GenBank/DDBJ whole genome shotgun (WGS) entry which is preliminary data.</text>
</comment>
<accession>A0AAU9K830</accession>
<organism evidence="1 2">
    <name type="scientific">Blepharisma stoltei</name>
    <dbReference type="NCBI Taxonomy" id="1481888"/>
    <lineage>
        <taxon>Eukaryota</taxon>
        <taxon>Sar</taxon>
        <taxon>Alveolata</taxon>
        <taxon>Ciliophora</taxon>
        <taxon>Postciliodesmatophora</taxon>
        <taxon>Heterotrichea</taxon>
        <taxon>Heterotrichida</taxon>
        <taxon>Blepharismidae</taxon>
        <taxon>Blepharisma</taxon>
    </lineage>
</organism>
<name>A0AAU9K830_9CILI</name>
<dbReference type="Proteomes" id="UP001162131">
    <property type="component" value="Unassembled WGS sequence"/>
</dbReference>
<reference evidence="1" key="1">
    <citation type="submission" date="2021-09" db="EMBL/GenBank/DDBJ databases">
        <authorList>
            <consortium name="AG Swart"/>
            <person name="Singh M."/>
            <person name="Singh A."/>
            <person name="Seah K."/>
            <person name="Emmerich C."/>
        </authorList>
    </citation>
    <scope>NUCLEOTIDE SEQUENCE</scope>
    <source>
        <strain evidence="1">ATCC30299</strain>
    </source>
</reference>
<protein>
    <submittedName>
        <fullName evidence="1">Uncharacterized protein</fullName>
    </submittedName>
</protein>
<dbReference type="EMBL" id="CAJZBQ010000056">
    <property type="protein sequence ID" value="CAG9333583.1"/>
    <property type="molecule type" value="Genomic_DNA"/>
</dbReference>
<proteinExistence type="predicted"/>
<sequence length="108" mass="12589">MTELTLRNKSAEILSRPNNSELEMDAIATFSAPQINPNLYGPPLMQACQNYLNAYQQWTYLYFLREDSNRSNLIIYNTETETQEIKTLQNWQPQNFSTCITQQAILFS</sequence>
<dbReference type="AlphaFoldDB" id="A0AAU9K830"/>
<evidence type="ECO:0000313" key="2">
    <source>
        <dbReference type="Proteomes" id="UP001162131"/>
    </source>
</evidence>
<evidence type="ECO:0000313" key="1">
    <source>
        <dbReference type="EMBL" id="CAG9333583.1"/>
    </source>
</evidence>
<keyword evidence="2" id="KW-1185">Reference proteome</keyword>
<gene>
    <name evidence="1" type="ORF">BSTOLATCC_MIC58387</name>
</gene>